<feature type="transmembrane region" description="Helical" evidence="2">
    <location>
        <begin position="20"/>
        <end position="41"/>
    </location>
</feature>
<organism evidence="4 5">
    <name type="scientific">Thalassoglobus neptunius</name>
    <dbReference type="NCBI Taxonomy" id="1938619"/>
    <lineage>
        <taxon>Bacteria</taxon>
        <taxon>Pseudomonadati</taxon>
        <taxon>Planctomycetota</taxon>
        <taxon>Planctomycetia</taxon>
        <taxon>Planctomycetales</taxon>
        <taxon>Planctomycetaceae</taxon>
        <taxon>Thalassoglobus</taxon>
    </lineage>
</organism>
<keyword evidence="5" id="KW-1185">Reference proteome</keyword>
<feature type="region of interest" description="Disordered" evidence="1">
    <location>
        <begin position="161"/>
        <end position="195"/>
    </location>
</feature>
<evidence type="ECO:0000259" key="3">
    <source>
        <dbReference type="Pfam" id="PF07596"/>
    </source>
</evidence>
<evidence type="ECO:0000256" key="2">
    <source>
        <dbReference type="SAM" id="Phobius"/>
    </source>
</evidence>
<gene>
    <name evidence="4" type="primary">xcpT_1</name>
    <name evidence="4" type="ORF">KOR42_07360</name>
</gene>
<dbReference type="PANTHER" id="PTHR30093">
    <property type="entry name" value="GENERAL SECRETION PATHWAY PROTEIN G"/>
    <property type="match status" value="1"/>
</dbReference>
<protein>
    <submittedName>
        <fullName evidence="4">Type II secretion system protein G</fullName>
    </submittedName>
</protein>
<dbReference type="RefSeq" id="WP_146509975.1">
    <property type="nucleotide sequence ID" value="NZ_SIHI01000001.1"/>
</dbReference>
<dbReference type="Proteomes" id="UP000317243">
    <property type="component" value="Unassembled WGS sequence"/>
</dbReference>
<name>A0A5C5X347_9PLAN</name>
<reference evidence="4 5" key="1">
    <citation type="submission" date="2019-02" db="EMBL/GenBank/DDBJ databases">
        <title>Deep-cultivation of Planctomycetes and their phenomic and genomic characterization uncovers novel biology.</title>
        <authorList>
            <person name="Wiegand S."/>
            <person name="Jogler M."/>
            <person name="Boedeker C."/>
            <person name="Pinto D."/>
            <person name="Vollmers J."/>
            <person name="Rivas-Marin E."/>
            <person name="Kohn T."/>
            <person name="Peeters S.H."/>
            <person name="Heuer A."/>
            <person name="Rast P."/>
            <person name="Oberbeckmann S."/>
            <person name="Bunk B."/>
            <person name="Jeske O."/>
            <person name="Meyerdierks A."/>
            <person name="Storesund J.E."/>
            <person name="Kallscheuer N."/>
            <person name="Luecker S."/>
            <person name="Lage O.M."/>
            <person name="Pohl T."/>
            <person name="Merkel B.J."/>
            <person name="Hornburger P."/>
            <person name="Mueller R.-W."/>
            <person name="Bruemmer F."/>
            <person name="Labrenz M."/>
            <person name="Spormann A.M."/>
            <person name="Op Den Camp H."/>
            <person name="Overmann J."/>
            <person name="Amann R."/>
            <person name="Jetten M.S.M."/>
            <person name="Mascher T."/>
            <person name="Medema M.H."/>
            <person name="Devos D.P."/>
            <person name="Kaster A.-K."/>
            <person name="Ovreas L."/>
            <person name="Rohde M."/>
            <person name="Galperin M.Y."/>
            <person name="Jogler C."/>
        </authorList>
    </citation>
    <scope>NUCLEOTIDE SEQUENCE [LARGE SCALE GENOMIC DNA]</scope>
    <source>
        <strain evidence="4 5">KOR42</strain>
    </source>
</reference>
<dbReference type="PROSITE" id="PS00409">
    <property type="entry name" value="PROKAR_NTER_METHYL"/>
    <property type="match status" value="1"/>
</dbReference>
<dbReference type="OrthoDB" id="236690at2"/>
<dbReference type="EMBL" id="SIHI01000001">
    <property type="protein sequence ID" value="TWT57376.1"/>
    <property type="molecule type" value="Genomic_DNA"/>
</dbReference>
<comment type="caution">
    <text evidence="4">The sequence shown here is derived from an EMBL/GenBank/DDBJ whole genome shotgun (WGS) entry which is preliminary data.</text>
</comment>
<evidence type="ECO:0000313" key="5">
    <source>
        <dbReference type="Proteomes" id="UP000317243"/>
    </source>
</evidence>
<proteinExistence type="predicted"/>
<keyword evidence="2" id="KW-1133">Transmembrane helix</keyword>
<dbReference type="PANTHER" id="PTHR30093:SF2">
    <property type="entry name" value="TYPE II SECRETION SYSTEM PROTEIN H"/>
    <property type="match status" value="1"/>
</dbReference>
<dbReference type="InterPro" id="IPR011453">
    <property type="entry name" value="DUF1559"/>
</dbReference>
<accession>A0A5C5X347</accession>
<dbReference type="NCBIfam" id="TIGR02532">
    <property type="entry name" value="IV_pilin_GFxxxE"/>
    <property type="match status" value="1"/>
</dbReference>
<evidence type="ECO:0000256" key="1">
    <source>
        <dbReference type="SAM" id="MobiDB-lite"/>
    </source>
</evidence>
<dbReference type="Pfam" id="PF07963">
    <property type="entry name" value="N_methyl"/>
    <property type="match status" value="1"/>
</dbReference>
<dbReference type="InterPro" id="IPR027558">
    <property type="entry name" value="Pre_pil_HX9DG_C"/>
</dbReference>
<keyword evidence="2" id="KW-0472">Membrane</keyword>
<keyword evidence="2" id="KW-0812">Transmembrane</keyword>
<dbReference type="SUPFAM" id="SSF54523">
    <property type="entry name" value="Pili subunits"/>
    <property type="match status" value="1"/>
</dbReference>
<dbReference type="Pfam" id="PF07596">
    <property type="entry name" value="SBP_bac_10"/>
    <property type="match status" value="1"/>
</dbReference>
<evidence type="ECO:0000313" key="4">
    <source>
        <dbReference type="EMBL" id="TWT57376.1"/>
    </source>
</evidence>
<dbReference type="InterPro" id="IPR012902">
    <property type="entry name" value="N_methyl_site"/>
</dbReference>
<dbReference type="AlphaFoldDB" id="A0A5C5X347"/>
<feature type="domain" description="DUF1559" evidence="3">
    <location>
        <begin position="42"/>
        <end position="363"/>
    </location>
</feature>
<dbReference type="NCBIfam" id="TIGR04294">
    <property type="entry name" value="pre_pil_HX9DG"/>
    <property type="match status" value="1"/>
</dbReference>
<sequence>MSPSQTTPPCRLFRRRGFTLIELLVVIAVIAILIALLLPAVQQAREGARRTQCRNNLKQIGLALHNYHDIHQSFPFSSTGSKMNGSSCGNGFYSWLSLILPQMDQTTVHGAINFNVGMMDTCDQAVPADYARLSISDTHPNAQAASTTIASFLCPSDPVRPSESMGTVGAAPGSYTANSGWPELTTGPTGEHPPLQQQNGFIGLMNPKFPQRWNKPRITFSSVTDGLSNTTAVSERLINSLTTTDGPFGVQFNFGNSPVNALSYCGANTGSARSLPFWVQYCGAVDYPDPTYSIVQGRSWISGWTFAANHYLHTMPINDRNCHLYGGEGYGMNIATPGSYHPGGVNTLMGDGAVRFVNESIGMEVWWALGSRNGNEILGEF</sequence>
<dbReference type="Gene3D" id="3.30.700.10">
    <property type="entry name" value="Glycoprotein, Type 4 Pilin"/>
    <property type="match status" value="1"/>
</dbReference>
<dbReference type="InterPro" id="IPR045584">
    <property type="entry name" value="Pilin-like"/>
</dbReference>